<reference evidence="1 2" key="1">
    <citation type="submission" date="2024-12" db="EMBL/GenBank/DDBJ databases">
        <title>The unique morphological basis and parallel evolutionary history of personate flowers in Penstemon.</title>
        <authorList>
            <person name="Depatie T.H."/>
            <person name="Wessinger C.A."/>
        </authorList>
    </citation>
    <scope>NUCLEOTIDE SEQUENCE [LARGE SCALE GENOMIC DNA]</scope>
    <source>
        <strain evidence="1">WTNN_2</strain>
        <tissue evidence="1">Leaf</tissue>
    </source>
</reference>
<dbReference type="Proteomes" id="UP001634393">
    <property type="component" value="Unassembled WGS sequence"/>
</dbReference>
<comment type="caution">
    <text evidence="1">The sequence shown here is derived from an EMBL/GenBank/DDBJ whole genome shotgun (WGS) entry which is preliminary data.</text>
</comment>
<sequence>MREVKKMKRHKSDQKGT</sequence>
<organism evidence="1 2">
    <name type="scientific">Penstemon smallii</name>
    <dbReference type="NCBI Taxonomy" id="265156"/>
    <lineage>
        <taxon>Eukaryota</taxon>
        <taxon>Viridiplantae</taxon>
        <taxon>Streptophyta</taxon>
        <taxon>Embryophyta</taxon>
        <taxon>Tracheophyta</taxon>
        <taxon>Spermatophyta</taxon>
        <taxon>Magnoliopsida</taxon>
        <taxon>eudicotyledons</taxon>
        <taxon>Gunneridae</taxon>
        <taxon>Pentapetalae</taxon>
        <taxon>asterids</taxon>
        <taxon>lamiids</taxon>
        <taxon>Lamiales</taxon>
        <taxon>Plantaginaceae</taxon>
        <taxon>Cheloneae</taxon>
        <taxon>Penstemon</taxon>
    </lineage>
</organism>
<keyword evidence="2" id="KW-1185">Reference proteome</keyword>
<dbReference type="EMBL" id="JBJXBP010000003">
    <property type="protein sequence ID" value="KAL3838103.1"/>
    <property type="molecule type" value="Genomic_DNA"/>
</dbReference>
<dbReference type="AlphaFoldDB" id="A0ABD3TNU0"/>
<accession>A0ABD3TNU0</accession>
<evidence type="ECO:0000313" key="1">
    <source>
        <dbReference type="EMBL" id="KAL3838103.1"/>
    </source>
</evidence>
<evidence type="ECO:0000313" key="2">
    <source>
        <dbReference type="Proteomes" id="UP001634393"/>
    </source>
</evidence>
<gene>
    <name evidence="1" type="ORF">ACJIZ3_022694</name>
</gene>
<proteinExistence type="predicted"/>
<name>A0ABD3TNU0_9LAMI</name>
<protein>
    <submittedName>
        <fullName evidence="1">Uncharacterized protein</fullName>
    </submittedName>
</protein>